<dbReference type="VEuPathDB" id="CryptoDB:Vbra_10833"/>
<sequence length="150" mass="15716">MAASRGLSGLSALLVVVIITASGLLAGARRGVFWKLDARDCGCECCLVASRLASEKLAGIDKKCTPPVPDTLHPDGALSECHHRDPCRLTGNTILTNAEFVPLKQWCYYACELPSAFAAIGTPCQAISGENVLLAQTGDGNGRDAAHYSA</sequence>
<dbReference type="PhylomeDB" id="A0A0G4E902"/>
<name>A0A0G4E902_VITBC</name>
<keyword evidence="2" id="KW-1185">Reference proteome</keyword>
<organism evidence="1 2">
    <name type="scientific">Vitrella brassicaformis (strain CCMP3155)</name>
    <dbReference type="NCBI Taxonomy" id="1169540"/>
    <lineage>
        <taxon>Eukaryota</taxon>
        <taxon>Sar</taxon>
        <taxon>Alveolata</taxon>
        <taxon>Colpodellida</taxon>
        <taxon>Vitrellaceae</taxon>
        <taxon>Vitrella</taxon>
    </lineage>
</organism>
<reference evidence="1 2" key="1">
    <citation type="submission" date="2014-11" db="EMBL/GenBank/DDBJ databases">
        <authorList>
            <person name="Zhu J."/>
            <person name="Qi W."/>
            <person name="Song R."/>
        </authorList>
    </citation>
    <scope>NUCLEOTIDE SEQUENCE [LARGE SCALE GENOMIC DNA]</scope>
</reference>
<accession>A0A0G4E902</accession>
<dbReference type="AlphaFoldDB" id="A0A0G4E902"/>
<evidence type="ECO:0000313" key="2">
    <source>
        <dbReference type="Proteomes" id="UP000041254"/>
    </source>
</evidence>
<protein>
    <submittedName>
        <fullName evidence="1">Uncharacterized protein</fullName>
    </submittedName>
</protein>
<dbReference type="InParanoid" id="A0A0G4E902"/>
<gene>
    <name evidence="1" type="ORF">Vbra_10833</name>
</gene>
<dbReference type="EMBL" id="CDMY01000013">
    <property type="protein sequence ID" value="CEL91681.1"/>
    <property type="molecule type" value="Genomic_DNA"/>
</dbReference>
<evidence type="ECO:0000313" key="1">
    <source>
        <dbReference type="EMBL" id="CEL91681.1"/>
    </source>
</evidence>
<dbReference type="Proteomes" id="UP000041254">
    <property type="component" value="Unassembled WGS sequence"/>
</dbReference>
<proteinExistence type="predicted"/>